<dbReference type="Pfam" id="PF01546">
    <property type="entry name" value="Peptidase_M20"/>
    <property type="match status" value="1"/>
</dbReference>
<feature type="binding site" evidence="2">
    <location>
        <position position="163"/>
    </location>
    <ligand>
        <name>Mn(2+)</name>
        <dbReference type="ChEBI" id="CHEBI:29035"/>
        <label>2</label>
    </ligand>
</feature>
<dbReference type="AlphaFoldDB" id="A0A2Z4RV95"/>
<dbReference type="PIRSF" id="PIRSF005962">
    <property type="entry name" value="Pept_M20D_amidohydro"/>
    <property type="match status" value="1"/>
</dbReference>
<dbReference type="PANTHER" id="PTHR11014:SF63">
    <property type="entry name" value="METALLOPEPTIDASE, PUTATIVE (AFU_ORTHOLOGUE AFUA_6G09600)-RELATED"/>
    <property type="match status" value="1"/>
</dbReference>
<dbReference type="PANTHER" id="PTHR11014">
    <property type="entry name" value="PEPTIDASE M20 FAMILY MEMBER"/>
    <property type="match status" value="1"/>
</dbReference>
<name>A0A2Z4RV95_PSEPU</name>
<feature type="binding site" evidence="2">
    <location>
        <position position="361"/>
    </location>
    <ligand>
        <name>Mn(2+)</name>
        <dbReference type="ChEBI" id="CHEBI:29035"/>
        <label>2</label>
    </ligand>
</feature>
<evidence type="ECO:0000256" key="1">
    <source>
        <dbReference type="ARBA" id="ARBA00022801"/>
    </source>
</evidence>
<feature type="binding site" evidence="2">
    <location>
        <position position="104"/>
    </location>
    <ligand>
        <name>Mn(2+)</name>
        <dbReference type="ChEBI" id="CHEBI:29035"/>
        <label>2</label>
    </ligand>
</feature>
<reference evidence="4 5" key="1">
    <citation type="submission" date="2018-05" db="EMBL/GenBank/DDBJ databases">
        <title>Whole genome sequence of Pseudomonas putida JBC17.</title>
        <authorList>
            <person name="Lee Y.H."/>
            <person name="David K."/>
        </authorList>
    </citation>
    <scope>NUCLEOTIDE SEQUENCE [LARGE SCALE GENOMIC DNA]</scope>
    <source>
        <strain evidence="4 5">JBC17</strain>
    </source>
</reference>
<organism evidence="4 5">
    <name type="scientific">Pseudomonas putida</name>
    <name type="common">Arthrobacter siderocapsulatus</name>
    <dbReference type="NCBI Taxonomy" id="303"/>
    <lineage>
        <taxon>Bacteria</taxon>
        <taxon>Pseudomonadati</taxon>
        <taxon>Pseudomonadota</taxon>
        <taxon>Gammaproteobacteria</taxon>
        <taxon>Pseudomonadales</taxon>
        <taxon>Pseudomonadaceae</taxon>
        <taxon>Pseudomonas</taxon>
    </lineage>
</organism>
<dbReference type="SUPFAM" id="SSF53187">
    <property type="entry name" value="Zn-dependent exopeptidases"/>
    <property type="match status" value="1"/>
</dbReference>
<protein>
    <submittedName>
        <fullName evidence="4">Amidohydrolase</fullName>
    </submittedName>
</protein>
<dbReference type="GO" id="GO:0019877">
    <property type="term" value="P:diaminopimelate biosynthetic process"/>
    <property type="evidence" value="ECO:0007669"/>
    <property type="project" value="UniProtKB-ARBA"/>
</dbReference>
<sequence>MSSSIPELLEVQDEILQIRHLIHSQPELGYEEYQTSDLVAERLTSWGYEVTRGIAKTGIVAVLTRGSGTRRIGLRADMDALPIHEDTHLPWRSQVDGKMHACGHDGHTAMLLGAAYALAKRSLFDGTLTLIFQPAEEGLAGARQMIREGVLEQFPCDALFALHNMPGYKTGTFGFRPGAFMASADQVDVTIRGKGGHGAMPHLTVDPIVVCASIIMALQTLVSRTVSPQEMSVITVGAIHAGRASNVIPDSAHMLISVRALNRQVRDQLEIDITRVIESQATTYGATAEIKYSADYPLLVNDPAATAFAASVARDWLGDAEVLENITPFNGSEDFAYFLEQRPGCYLILGNGDGEGGCMIHDPRYDFNDEILMRGAEYWVRLAERFLQKDA</sequence>
<dbReference type="NCBIfam" id="TIGR01891">
    <property type="entry name" value="amidohydrolases"/>
    <property type="match status" value="1"/>
</dbReference>
<accession>A0A2Z4RV95</accession>
<keyword evidence="2" id="KW-0479">Metal-binding</keyword>
<dbReference type="FunFam" id="3.30.70.360:FF:000001">
    <property type="entry name" value="N-acetyldiaminopimelate deacetylase"/>
    <property type="match status" value="1"/>
</dbReference>
<dbReference type="GO" id="GO:0050118">
    <property type="term" value="F:N-acetyldiaminopimelate deacetylase activity"/>
    <property type="evidence" value="ECO:0007669"/>
    <property type="project" value="UniProtKB-ARBA"/>
</dbReference>
<dbReference type="GO" id="GO:0046872">
    <property type="term" value="F:metal ion binding"/>
    <property type="evidence" value="ECO:0007669"/>
    <property type="project" value="UniProtKB-KW"/>
</dbReference>
<dbReference type="SUPFAM" id="SSF55031">
    <property type="entry name" value="Bacterial exopeptidase dimerisation domain"/>
    <property type="match status" value="1"/>
</dbReference>
<evidence type="ECO:0000256" key="2">
    <source>
        <dbReference type="PIRSR" id="PIRSR005962-1"/>
    </source>
</evidence>
<dbReference type="CDD" id="cd05666">
    <property type="entry name" value="M20_Acy1-like"/>
    <property type="match status" value="1"/>
</dbReference>
<dbReference type="Proteomes" id="UP000250299">
    <property type="component" value="Chromosome"/>
</dbReference>
<dbReference type="OrthoDB" id="9777385at2"/>
<feature type="binding site" evidence="2">
    <location>
        <position position="137"/>
    </location>
    <ligand>
        <name>Mn(2+)</name>
        <dbReference type="ChEBI" id="CHEBI:29035"/>
        <label>2</label>
    </ligand>
</feature>
<feature type="domain" description="Peptidase M20 dimerisation" evidence="3">
    <location>
        <begin position="186"/>
        <end position="281"/>
    </location>
</feature>
<dbReference type="Pfam" id="PF07687">
    <property type="entry name" value="M20_dimer"/>
    <property type="match status" value="1"/>
</dbReference>
<dbReference type="EMBL" id="CP029693">
    <property type="protein sequence ID" value="AWY44218.1"/>
    <property type="molecule type" value="Genomic_DNA"/>
</dbReference>
<dbReference type="Gene3D" id="3.40.630.10">
    <property type="entry name" value="Zn peptidases"/>
    <property type="match status" value="1"/>
</dbReference>
<gene>
    <name evidence="4" type="ORF">DKY63_31635</name>
</gene>
<dbReference type="InterPro" id="IPR017439">
    <property type="entry name" value="Amidohydrolase"/>
</dbReference>
<proteinExistence type="predicted"/>
<dbReference type="Gene3D" id="3.30.70.360">
    <property type="match status" value="1"/>
</dbReference>
<evidence type="ECO:0000259" key="3">
    <source>
        <dbReference type="Pfam" id="PF07687"/>
    </source>
</evidence>
<keyword evidence="2" id="KW-0464">Manganese</keyword>
<dbReference type="InterPro" id="IPR002933">
    <property type="entry name" value="Peptidase_M20"/>
</dbReference>
<evidence type="ECO:0000313" key="5">
    <source>
        <dbReference type="Proteomes" id="UP000250299"/>
    </source>
</evidence>
<comment type="cofactor">
    <cofactor evidence="2">
        <name>Mn(2+)</name>
        <dbReference type="ChEBI" id="CHEBI:29035"/>
    </cofactor>
    <text evidence="2">The Mn(2+) ion enhances activity.</text>
</comment>
<feature type="binding site" evidence="2">
    <location>
        <position position="102"/>
    </location>
    <ligand>
        <name>Mn(2+)</name>
        <dbReference type="ChEBI" id="CHEBI:29035"/>
        <label>2</label>
    </ligand>
</feature>
<dbReference type="InterPro" id="IPR036264">
    <property type="entry name" value="Bact_exopeptidase_dim_dom"/>
</dbReference>
<keyword evidence="1 4" id="KW-0378">Hydrolase</keyword>
<evidence type="ECO:0000313" key="4">
    <source>
        <dbReference type="EMBL" id="AWY44218.1"/>
    </source>
</evidence>
<dbReference type="RefSeq" id="WP_110967736.1">
    <property type="nucleotide sequence ID" value="NZ_CP029693.1"/>
</dbReference>
<dbReference type="InterPro" id="IPR011650">
    <property type="entry name" value="Peptidase_M20_dimer"/>
</dbReference>